<comment type="caution">
    <text evidence="2">The sequence shown here is derived from an EMBL/GenBank/DDBJ whole genome shotgun (WGS) entry which is preliminary data.</text>
</comment>
<dbReference type="AlphaFoldDB" id="A0A929MXY7"/>
<dbReference type="InterPro" id="IPR052512">
    <property type="entry name" value="4CMD/NDH-1_regulator"/>
</dbReference>
<feature type="domain" description="Carboxymuconolactone decarboxylase-like" evidence="1">
    <location>
        <begin position="44"/>
        <end position="129"/>
    </location>
</feature>
<dbReference type="SUPFAM" id="SSF69118">
    <property type="entry name" value="AhpD-like"/>
    <property type="match status" value="1"/>
</dbReference>
<dbReference type="PANTHER" id="PTHR33570">
    <property type="entry name" value="4-CARBOXYMUCONOLACTONE DECARBOXYLASE FAMILY PROTEIN"/>
    <property type="match status" value="1"/>
</dbReference>
<dbReference type="InterPro" id="IPR003779">
    <property type="entry name" value="CMD-like"/>
</dbReference>
<dbReference type="InterPro" id="IPR029032">
    <property type="entry name" value="AhpD-like"/>
</dbReference>
<dbReference type="Pfam" id="PF02627">
    <property type="entry name" value="CMD"/>
    <property type="match status" value="1"/>
</dbReference>
<organism evidence="2 3">
    <name type="scientific">Schaalia georgiae</name>
    <dbReference type="NCBI Taxonomy" id="52768"/>
    <lineage>
        <taxon>Bacteria</taxon>
        <taxon>Bacillati</taxon>
        <taxon>Actinomycetota</taxon>
        <taxon>Actinomycetes</taxon>
        <taxon>Actinomycetales</taxon>
        <taxon>Actinomycetaceae</taxon>
        <taxon>Schaalia</taxon>
    </lineage>
</organism>
<protein>
    <submittedName>
        <fullName evidence="2">Carboxymuconolactone decarboxylase family protein</fullName>
    </submittedName>
</protein>
<accession>A0A929MXY7</accession>
<gene>
    <name evidence="2" type="ORF">HXK03_01790</name>
</gene>
<sequence>MTTEQYDIETSENLERRNRGLDVLSHIDGVAGHRVMDSLAVANPALGHHIAAFAFGDIYDRPGLDPRSRQLVTLGALTALGGCEAQLKVHVGASLNVGIAPEEIREAILHASVYCGFPRALNATFAAQEVIESRKQ</sequence>
<name>A0A929MXY7_9ACTO</name>
<evidence type="ECO:0000313" key="2">
    <source>
        <dbReference type="EMBL" id="MBF0939596.1"/>
    </source>
</evidence>
<evidence type="ECO:0000313" key="3">
    <source>
        <dbReference type="Proteomes" id="UP000718630"/>
    </source>
</evidence>
<dbReference type="PANTHER" id="PTHR33570:SF10">
    <property type="entry name" value="GAMMA-CARBOXYMUCONOLACTONE DECARBOXYLASE"/>
    <property type="match status" value="1"/>
</dbReference>
<dbReference type="Proteomes" id="UP000718630">
    <property type="component" value="Unassembled WGS sequence"/>
</dbReference>
<dbReference type="GO" id="GO:0051920">
    <property type="term" value="F:peroxiredoxin activity"/>
    <property type="evidence" value="ECO:0007669"/>
    <property type="project" value="InterPro"/>
</dbReference>
<proteinExistence type="predicted"/>
<dbReference type="EMBL" id="JABZFZ010000053">
    <property type="protein sequence ID" value="MBF0939596.1"/>
    <property type="molecule type" value="Genomic_DNA"/>
</dbReference>
<reference evidence="2" key="1">
    <citation type="submission" date="2020-04" db="EMBL/GenBank/DDBJ databases">
        <title>Deep metagenomics examines the oral microbiome during advanced dental caries in children, revealing novel taxa and co-occurrences with host molecules.</title>
        <authorList>
            <person name="Baker J.L."/>
            <person name="Morton J.T."/>
            <person name="Dinis M."/>
            <person name="Alvarez R."/>
            <person name="Tran N.C."/>
            <person name="Knight R."/>
            <person name="Edlund A."/>
        </authorList>
    </citation>
    <scope>NUCLEOTIDE SEQUENCE</scope>
    <source>
        <strain evidence="2">JCVI_32_bin.64</strain>
    </source>
</reference>
<evidence type="ECO:0000259" key="1">
    <source>
        <dbReference type="Pfam" id="PF02627"/>
    </source>
</evidence>
<dbReference type="Gene3D" id="1.20.1290.10">
    <property type="entry name" value="AhpD-like"/>
    <property type="match status" value="1"/>
</dbReference>